<comment type="caution">
    <text evidence="1">The sequence shown here is derived from an EMBL/GenBank/DDBJ whole genome shotgun (WGS) entry which is preliminary data.</text>
</comment>
<dbReference type="AlphaFoldDB" id="A0A0F9Q207"/>
<sequence>MAESGLYARAHKAIEELLPSLKGEIMGREQWWRLLNVNLNNPLHIPFKNAINEVLYQMTSVNINKKIEKNGSRFKVVDDELVPIVIGGKQGERFDLVLPFGIHEYCFMYNKNIGIIFGSKDAGKSAIIFNIARMNMNKRRVILFSSEMGTDELNGRLSKYKGLELSDWKIEAYERSYNFDEVIKEEGALYLMDFLELGGDESEYYKGVALVRRIYDRISKMGGVAFIACQKNKDALLPKGGSGLLEKARIAISLDPGKVTLAVAKNWADGVVSSPKGKIWTYKLVGGINILNPQESYGDSE</sequence>
<organism evidence="1">
    <name type="scientific">marine sediment metagenome</name>
    <dbReference type="NCBI Taxonomy" id="412755"/>
    <lineage>
        <taxon>unclassified sequences</taxon>
        <taxon>metagenomes</taxon>
        <taxon>ecological metagenomes</taxon>
    </lineage>
</organism>
<accession>A0A0F9Q207</accession>
<proteinExistence type="predicted"/>
<gene>
    <name evidence="1" type="ORF">LCGC14_1147740</name>
</gene>
<name>A0A0F9Q207_9ZZZZ</name>
<evidence type="ECO:0000313" key="1">
    <source>
        <dbReference type="EMBL" id="KKM99437.1"/>
    </source>
</evidence>
<reference evidence="1" key="1">
    <citation type="journal article" date="2015" name="Nature">
        <title>Complex archaea that bridge the gap between prokaryotes and eukaryotes.</title>
        <authorList>
            <person name="Spang A."/>
            <person name="Saw J.H."/>
            <person name="Jorgensen S.L."/>
            <person name="Zaremba-Niedzwiedzka K."/>
            <person name="Martijn J."/>
            <person name="Lind A.E."/>
            <person name="van Eijk R."/>
            <person name="Schleper C."/>
            <person name="Guy L."/>
            <person name="Ettema T.J."/>
        </authorList>
    </citation>
    <scope>NUCLEOTIDE SEQUENCE</scope>
</reference>
<dbReference type="InterPro" id="IPR027417">
    <property type="entry name" value="P-loop_NTPase"/>
</dbReference>
<dbReference type="Gene3D" id="3.40.50.300">
    <property type="entry name" value="P-loop containing nucleotide triphosphate hydrolases"/>
    <property type="match status" value="1"/>
</dbReference>
<protein>
    <recommendedName>
        <fullName evidence="2">SF4 helicase domain-containing protein</fullName>
    </recommendedName>
</protein>
<dbReference type="EMBL" id="LAZR01005497">
    <property type="protein sequence ID" value="KKM99437.1"/>
    <property type="molecule type" value="Genomic_DNA"/>
</dbReference>
<evidence type="ECO:0008006" key="2">
    <source>
        <dbReference type="Google" id="ProtNLM"/>
    </source>
</evidence>